<proteinExistence type="predicted"/>
<comment type="caution">
    <text evidence="1">The sequence shown here is derived from an EMBL/GenBank/DDBJ whole genome shotgun (WGS) entry which is preliminary data.</text>
</comment>
<accession>A0A5B7EBJ1</accession>
<keyword evidence="2" id="KW-1185">Reference proteome</keyword>
<reference evidence="1 2" key="1">
    <citation type="submission" date="2019-05" db="EMBL/GenBank/DDBJ databases">
        <title>Another draft genome of Portunus trituberculatus and its Hox gene families provides insights of decapod evolution.</title>
        <authorList>
            <person name="Jeong J.-H."/>
            <person name="Song I."/>
            <person name="Kim S."/>
            <person name="Choi T."/>
            <person name="Kim D."/>
            <person name="Ryu S."/>
            <person name="Kim W."/>
        </authorList>
    </citation>
    <scope>NUCLEOTIDE SEQUENCE [LARGE SCALE GENOMIC DNA]</scope>
    <source>
        <tissue evidence="1">Muscle</tissue>
    </source>
</reference>
<gene>
    <name evidence="1" type="ORF">E2C01_024720</name>
</gene>
<sequence>MTSGEWCDLLGRAAVDLLLVMVPGGCEDDEDAYVTSFPLVCMKLLNYLSLWRIGFATVDNEKRNTTYVHFLATPSHHHHPHIFPIHHYTHQDTIHVPASQPHAPHCPPFTLTCTPTHLNDPCTEPSTP</sequence>
<name>A0A5B7EBJ1_PORTR</name>
<organism evidence="1 2">
    <name type="scientific">Portunus trituberculatus</name>
    <name type="common">Swimming crab</name>
    <name type="synonym">Neptunus trituberculatus</name>
    <dbReference type="NCBI Taxonomy" id="210409"/>
    <lineage>
        <taxon>Eukaryota</taxon>
        <taxon>Metazoa</taxon>
        <taxon>Ecdysozoa</taxon>
        <taxon>Arthropoda</taxon>
        <taxon>Crustacea</taxon>
        <taxon>Multicrustacea</taxon>
        <taxon>Malacostraca</taxon>
        <taxon>Eumalacostraca</taxon>
        <taxon>Eucarida</taxon>
        <taxon>Decapoda</taxon>
        <taxon>Pleocyemata</taxon>
        <taxon>Brachyura</taxon>
        <taxon>Eubrachyura</taxon>
        <taxon>Portunoidea</taxon>
        <taxon>Portunidae</taxon>
        <taxon>Portuninae</taxon>
        <taxon>Portunus</taxon>
    </lineage>
</organism>
<dbReference type="Proteomes" id="UP000324222">
    <property type="component" value="Unassembled WGS sequence"/>
</dbReference>
<dbReference type="AlphaFoldDB" id="A0A5B7EBJ1"/>
<dbReference type="EMBL" id="VSRR010002433">
    <property type="protein sequence ID" value="MPC31431.1"/>
    <property type="molecule type" value="Genomic_DNA"/>
</dbReference>
<protein>
    <submittedName>
        <fullName evidence="1">Uncharacterized protein</fullName>
    </submittedName>
</protein>
<evidence type="ECO:0000313" key="1">
    <source>
        <dbReference type="EMBL" id="MPC31431.1"/>
    </source>
</evidence>
<evidence type="ECO:0000313" key="2">
    <source>
        <dbReference type="Proteomes" id="UP000324222"/>
    </source>
</evidence>